<name>A0ABS0SIR6_9FLAO</name>
<proteinExistence type="predicted"/>
<dbReference type="Pfam" id="PF01850">
    <property type="entry name" value="PIN"/>
    <property type="match status" value="1"/>
</dbReference>
<organism evidence="2 3">
    <name type="scientific">Capnocytophaga periodontitidis</name>
    <dbReference type="NCBI Taxonomy" id="2795027"/>
    <lineage>
        <taxon>Bacteria</taxon>
        <taxon>Pseudomonadati</taxon>
        <taxon>Bacteroidota</taxon>
        <taxon>Flavobacteriia</taxon>
        <taxon>Flavobacteriales</taxon>
        <taxon>Flavobacteriaceae</taxon>
        <taxon>Capnocytophaga</taxon>
    </lineage>
</organism>
<feature type="domain" description="PIN" evidence="1">
    <location>
        <begin position="3"/>
        <end position="130"/>
    </location>
</feature>
<dbReference type="RefSeq" id="WP_009750701.1">
    <property type="nucleotide sequence ID" value="NZ_JAEFDC010000001.1"/>
</dbReference>
<keyword evidence="3" id="KW-1185">Reference proteome</keyword>
<dbReference type="Proteomes" id="UP000641139">
    <property type="component" value="Unassembled WGS sequence"/>
</dbReference>
<reference evidence="2 3" key="1">
    <citation type="journal article" date="2021" name="Int. J. Syst. Evol. Microbiol.">
        <title>Capnocytophaga periodontitidis sp. nov., isolated from subgingival plaque of periodontitis patient.</title>
        <authorList>
            <person name="Zhang Y."/>
            <person name="Qiao D."/>
            <person name="Shi W."/>
            <person name="Wu D."/>
            <person name="Cai M."/>
        </authorList>
    </citation>
    <scope>NUCLEOTIDE SEQUENCE [LARGE SCALE GENOMIC DNA]</scope>
    <source>
        <strain evidence="2 3">051621</strain>
    </source>
</reference>
<dbReference type="InterPro" id="IPR052919">
    <property type="entry name" value="TA_system_RNase"/>
</dbReference>
<dbReference type="InterPro" id="IPR002716">
    <property type="entry name" value="PIN_dom"/>
</dbReference>
<dbReference type="PANTHER" id="PTHR36173">
    <property type="entry name" value="RIBONUCLEASE VAPC16-RELATED"/>
    <property type="match status" value="1"/>
</dbReference>
<dbReference type="CDD" id="cd09872">
    <property type="entry name" value="PIN_Sll0205-like"/>
    <property type="match status" value="1"/>
</dbReference>
<protein>
    <submittedName>
        <fullName evidence="2">Type II toxin-antitoxin system VapC family toxin</fullName>
    </submittedName>
</protein>
<accession>A0ABS0SIR6</accession>
<gene>
    <name evidence="2" type="ORF">I7X30_01155</name>
</gene>
<dbReference type="EMBL" id="JAEFDC010000001">
    <property type="protein sequence ID" value="MBI1645670.1"/>
    <property type="molecule type" value="Genomic_DNA"/>
</dbReference>
<dbReference type="InterPro" id="IPR041705">
    <property type="entry name" value="PIN_Sll0205"/>
</dbReference>
<evidence type="ECO:0000313" key="3">
    <source>
        <dbReference type="Proteomes" id="UP000641139"/>
    </source>
</evidence>
<sequence>MNYLLDTNIIIILFEGRNNEIRDNVKQILLDDENNFYVSTISLLEIAQLYRKKKFKNINYELLNTGDKFIKHILKTIDMVEILPFEERHAFATARLVFVPNHNDPNDLAIIAHSITENLILISSDDKFPYYEEQGALVIHNSR</sequence>
<dbReference type="Gene3D" id="3.40.50.1010">
    <property type="entry name" value="5'-nuclease"/>
    <property type="match status" value="1"/>
</dbReference>
<evidence type="ECO:0000259" key="1">
    <source>
        <dbReference type="Pfam" id="PF01850"/>
    </source>
</evidence>
<dbReference type="SUPFAM" id="SSF88723">
    <property type="entry name" value="PIN domain-like"/>
    <property type="match status" value="1"/>
</dbReference>
<comment type="caution">
    <text evidence="2">The sequence shown here is derived from an EMBL/GenBank/DDBJ whole genome shotgun (WGS) entry which is preliminary data.</text>
</comment>
<evidence type="ECO:0000313" key="2">
    <source>
        <dbReference type="EMBL" id="MBI1645670.1"/>
    </source>
</evidence>
<dbReference type="InterPro" id="IPR029060">
    <property type="entry name" value="PIN-like_dom_sf"/>
</dbReference>
<dbReference type="PANTHER" id="PTHR36173:SF2">
    <property type="entry name" value="RIBONUCLEASE VAPC16"/>
    <property type="match status" value="1"/>
</dbReference>